<sequence>GNAADRWAAALYAQLAARGEAAAGRHAAAADHLAQARALVSDGERRGRWLRQEAELRLAAGQTAQGAELLEAWVRNHPGERA</sequence>
<evidence type="ECO:0000313" key="2">
    <source>
        <dbReference type="Proteomes" id="UP001589643"/>
    </source>
</evidence>
<comment type="caution">
    <text evidence="1">The sequence shown here is derived from an EMBL/GenBank/DDBJ whole genome shotgun (WGS) entry which is preliminary data.</text>
</comment>
<dbReference type="RefSeq" id="WP_378720140.1">
    <property type="nucleotide sequence ID" value="NZ_JBHLHV010000049.1"/>
</dbReference>
<dbReference type="EMBL" id="JBHLHV010000049">
    <property type="protein sequence ID" value="MFB8894224.1"/>
    <property type="molecule type" value="Genomic_DNA"/>
</dbReference>
<proteinExistence type="predicted"/>
<evidence type="ECO:0000313" key="1">
    <source>
        <dbReference type="EMBL" id="MFB8894224.1"/>
    </source>
</evidence>
<organism evidence="1 2">
    <name type="scientific">Microbacterium plantarum</name>
    <dbReference type="NCBI Taxonomy" id="1816425"/>
    <lineage>
        <taxon>Bacteria</taxon>
        <taxon>Bacillati</taxon>
        <taxon>Actinomycetota</taxon>
        <taxon>Actinomycetes</taxon>
        <taxon>Micrococcales</taxon>
        <taxon>Microbacteriaceae</taxon>
        <taxon>Microbacterium</taxon>
    </lineage>
</organism>
<name>A0ABV5EW72_9MICO</name>
<feature type="non-terminal residue" evidence="1">
    <location>
        <position position="1"/>
    </location>
</feature>
<protein>
    <submittedName>
        <fullName evidence="1">Uncharacterized protein</fullName>
    </submittedName>
</protein>
<reference evidence="1 2" key="1">
    <citation type="submission" date="2024-08" db="EMBL/GenBank/DDBJ databases">
        <title>Heavy metals resistant antinobacteria isolated from wastewater.</title>
        <authorList>
            <person name="Roman Ponce B."/>
            <person name="Blanco Mercado M.A."/>
            <person name="Avila Aldana I.N."/>
            <person name="Morales Arrieta S."/>
        </authorList>
    </citation>
    <scope>NUCLEOTIDE SEQUENCE [LARGE SCALE GENOMIC DNA]</scope>
    <source>
        <strain evidence="2">sma-1</strain>
    </source>
</reference>
<dbReference type="Proteomes" id="UP001589643">
    <property type="component" value="Unassembled WGS sequence"/>
</dbReference>
<feature type="non-terminal residue" evidence="1">
    <location>
        <position position="82"/>
    </location>
</feature>
<keyword evidence="2" id="KW-1185">Reference proteome</keyword>
<accession>A0ABV5EW72</accession>
<gene>
    <name evidence="1" type="ORF">AB7P39_15360</name>
</gene>